<reference evidence="2 3" key="1">
    <citation type="submission" date="2019-02" db="EMBL/GenBank/DDBJ databases">
        <title>Pedobacter sp. RP-1-14 sp. nov., isolated from Arctic soil.</title>
        <authorList>
            <person name="Dahal R.H."/>
        </authorList>
    </citation>
    <scope>NUCLEOTIDE SEQUENCE [LARGE SCALE GENOMIC DNA]</scope>
    <source>
        <strain evidence="2 3">RP-1-14</strain>
    </source>
</reference>
<dbReference type="OrthoDB" id="792876at2"/>
<comment type="caution">
    <text evidence="2">The sequence shown here is derived from an EMBL/GenBank/DDBJ whole genome shotgun (WGS) entry which is preliminary data.</text>
</comment>
<evidence type="ECO:0000313" key="3">
    <source>
        <dbReference type="Proteomes" id="UP000293347"/>
    </source>
</evidence>
<sequence>MKRKILMLLAILSISATVALAKDDNPVKNLNARAVTVLDAYIEAHIHNNAALFNRILDDGAVLKVNKQDQIVQHHKKDLVRFYKKGGELLLNCEASQEILSECDCIVMARVDFKFPEFVQQNYIQLEKDKEGNWKITQINRFNV</sequence>
<keyword evidence="3" id="KW-1185">Reference proteome</keyword>
<feature type="chain" id="PRO_5020548299" description="Lumazine-binding protein" evidence="1">
    <location>
        <begin position="22"/>
        <end position="144"/>
    </location>
</feature>
<evidence type="ECO:0000256" key="1">
    <source>
        <dbReference type="SAM" id="SignalP"/>
    </source>
</evidence>
<protein>
    <recommendedName>
        <fullName evidence="4">Lumazine-binding protein</fullName>
    </recommendedName>
</protein>
<dbReference type="Proteomes" id="UP000293347">
    <property type="component" value="Unassembled WGS sequence"/>
</dbReference>
<evidence type="ECO:0000313" key="2">
    <source>
        <dbReference type="EMBL" id="TCD01147.1"/>
    </source>
</evidence>
<gene>
    <name evidence="2" type="ORF">EZ437_10295</name>
</gene>
<evidence type="ECO:0008006" key="4">
    <source>
        <dbReference type="Google" id="ProtNLM"/>
    </source>
</evidence>
<proteinExistence type="predicted"/>
<feature type="signal peptide" evidence="1">
    <location>
        <begin position="1"/>
        <end position="21"/>
    </location>
</feature>
<dbReference type="Gene3D" id="3.10.450.50">
    <property type="match status" value="1"/>
</dbReference>
<dbReference type="RefSeq" id="WP_131595840.1">
    <property type="nucleotide sequence ID" value="NZ_SJSL01000002.1"/>
</dbReference>
<name>A0A4V2ML94_9SPHI</name>
<dbReference type="EMBL" id="SJSL01000002">
    <property type="protein sequence ID" value="TCD01147.1"/>
    <property type="molecule type" value="Genomic_DNA"/>
</dbReference>
<organism evidence="2 3">
    <name type="scientific">Pedobacter psychroterrae</name>
    <dbReference type="NCBI Taxonomy" id="2530453"/>
    <lineage>
        <taxon>Bacteria</taxon>
        <taxon>Pseudomonadati</taxon>
        <taxon>Bacteroidota</taxon>
        <taxon>Sphingobacteriia</taxon>
        <taxon>Sphingobacteriales</taxon>
        <taxon>Sphingobacteriaceae</taxon>
        <taxon>Pedobacter</taxon>
    </lineage>
</organism>
<keyword evidence="1" id="KW-0732">Signal</keyword>
<dbReference type="AlphaFoldDB" id="A0A4V2ML94"/>
<accession>A0A4V2ML94</accession>